<proteinExistence type="predicted"/>
<keyword evidence="2" id="KW-0802">TPR repeat</keyword>
<dbReference type="PANTHER" id="PTHR44227">
    <property type="match status" value="1"/>
</dbReference>
<accession>W4G7M7</accession>
<dbReference type="RefSeq" id="XP_009835463.1">
    <property type="nucleotide sequence ID" value="XM_009837161.1"/>
</dbReference>
<keyword evidence="3" id="KW-0472">Membrane</keyword>
<dbReference type="GO" id="GO:0005783">
    <property type="term" value="C:endoplasmic reticulum"/>
    <property type="evidence" value="ECO:0007669"/>
    <property type="project" value="TreeGrafter"/>
</dbReference>
<gene>
    <name evidence="4" type="ORF">H257_10568</name>
</gene>
<dbReference type="SUPFAM" id="SSF48452">
    <property type="entry name" value="TPR-like"/>
    <property type="match status" value="1"/>
</dbReference>
<dbReference type="VEuPathDB" id="FungiDB:H257_10568"/>
<name>W4G7M7_APHAT</name>
<evidence type="ECO:0000256" key="1">
    <source>
        <dbReference type="ARBA" id="ARBA00022737"/>
    </source>
</evidence>
<dbReference type="InterPro" id="IPR011990">
    <property type="entry name" value="TPR-like_helical_dom_sf"/>
</dbReference>
<dbReference type="GO" id="GO:0035269">
    <property type="term" value="P:protein O-linked glycosylation via mannose"/>
    <property type="evidence" value="ECO:0007669"/>
    <property type="project" value="TreeGrafter"/>
</dbReference>
<keyword evidence="1" id="KW-0677">Repeat</keyword>
<keyword evidence="3" id="KW-1133">Transmembrane helix</keyword>
<dbReference type="GO" id="GO:0000030">
    <property type="term" value="F:mannosyltransferase activity"/>
    <property type="evidence" value="ECO:0007669"/>
    <property type="project" value="TreeGrafter"/>
</dbReference>
<dbReference type="OrthoDB" id="195091at2759"/>
<protein>
    <submittedName>
        <fullName evidence="4">Uncharacterized protein</fullName>
    </submittedName>
</protein>
<feature type="transmembrane region" description="Helical" evidence="3">
    <location>
        <begin position="321"/>
        <end position="338"/>
    </location>
</feature>
<evidence type="ECO:0000313" key="4">
    <source>
        <dbReference type="EMBL" id="ETV74958.1"/>
    </source>
</evidence>
<dbReference type="Pfam" id="PF13424">
    <property type="entry name" value="TPR_12"/>
    <property type="match status" value="1"/>
</dbReference>
<dbReference type="GeneID" id="20812564"/>
<feature type="transmembrane region" description="Helical" evidence="3">
    <location>
        <begin position="408"/>
        <end position="428"/>
    </location>
</feature>
<dbReference type="STRING" id="112090.W4G7M7"/>
<sequence length="579" mass="64425">MPEDDPTLGPRLHDPAMLVGTVASVAVAYYASPFLHGPWEFIASWDDSINFLDNTMIQQPLSISSIVSMFTTVKINVYEPLSWLLKALVHSVWGMDPFAVRIVTLVLHWVNCLVLYATSARLLRQLGQPHPLGCFIGTLLYAVHPIHVEVVGWPSAQPYALAMLFTLLCFYTHLHALECTSPHHRRFFSILSMGLYVCSVMSKSAAILVPVGIVATDIVLSTPPQPCSWNRRATTLALLRYAISKAGYGVSMLGLACMTAAANADGAMVDTDILHLSMTQRCVKAVVVLLWPVRKLLWPTPLRYHYQLPSTLHASWIDSPLWLLSATATAGITTWCIVRARRTHSVAALAAWTFYLAMLLPVSGLVQHGLVVLAADRYVYFPAIVVVPVVGQLFTYIDTMCYPWNRTLAVVSLCAVALCLAHVATLQLESWRTAEAVFRHGLKSDPTDWRILDQLQELLLETRPAEATLYLQQTLRYSPRHGLKAQLQIAKCHMLLGQSTEACAIYESLHEQYPTYAHVLNNMGICHWKQGRLRAARDLFVRAAANGTGLTRGDQSPQTNIILVDAWDPRTPVVARIMW</sequence>
<dbReference type="AlphaFoldDB" id="W4G7M7"/>
<dbReference type="PANTHER" id="PTHR44227:SF3">
    <property type="entry name" value="PROTEIN O-MANNOSYL-TRANSFERASE TMTC4"/>
    <property type="match status" value="1"/>
</dbReference>
<dbReference type="Gene3D" id="1.25.40.10">
    <property type="entry name" value="Tetratricopeptide repeat domain"/>
    <property type="match status" value="1"/>
</dbReference>
<feature type="transmembrane region" description="Helical" evidence="3">
    <location>
        <begin position="378"/>
        <end position="396"/>
    </location>
</feature>
<reference evidence="4" key="1">
    <citation type="submission" date="2013-12" db="EMBL/GenBank/DDBJ databases">
        <title>The Genome Sequence of Aphanomyces astaci APO3.</title>
        <authorList>
            <consortium name="The Broad Institute Genomics Platform"/>
            <person name="Russ C."/>
            <person name="Tyler B."/>
            <person name="van West P."/>
            <person name="Dieguez-Uribeondo J."/>
            <person name="Young S.K."/>
            <person name="Zeng Q."/>
            <person name="Gargeya S."/>
            <person name="Fitzgerald M."/>
            <person name="Abouelleil A."/>
            <person name="Alvarado L."/>
            <person name="Chapman S.B."/>
            <person name="Gainer-Dewar J."/>
            <person name="Goldberg J."/>
            <person name="Griggs A."/>
            <person name="Gujja S."/>
            <person name="Hansen M."/>
            <person name="Howarth C."/>
            <person name="Imamovic A."/>
            <person name="Ireland A."/>
            <person name="Larimer J."/>
            <person name="McCowan C."/>
            <person name="Murphy C."/>
            <person name="Pearson M."/>
            <person name="Poon T.W."/>
            <person name="Priest M."/>
            <person name="Roberts A."/>
            <person name="Saif S."/>
            <person name="Shea T."/>
            <person name="Sykes S."/>
            <person name="Wortman J."/>
            <person name="Nusbaum C."/>
            <person name="Birren B."/>
        </authorList>
    </citation>
    <scope>NUCLEOTIDE SEQUENCE [LARGE SCALE GENOMIC DNA]</scope>
    <source>
        <strain evidence="4">APO3</strain>
    </source>
</reference>
<feature type="transmembrane region" description="Helical" evidence="3">
    <location>
        <begin position="12"/>
        <end position="31"/>
    </location>
</feature>
<evidence type="ECO:0000256" key="2">
    <source>
        <dbReference type="ARBA" id="ARBA00022803"/>
    </source>
</evidence>
<feature type="transmembrane region" description="Helical" evidence="3">
    <location>
        <begin position="130"/>
        <end position="147"/>
    </location>
</feature>
<dbReference type="GO" id="GO:0030968">
    <property type="term" value="P:endoplasmic reticulum unfolded protein response"/>
    <property type="evidence" value="ECO:0007669"/>
    <property type="project" value="TreeGrafter"/>
</dbReference>
<organism evidence="4">
    <name type="scientific">Aphanomyces astaci</name>
    <name type="common">Crayfish plague agent</name>
    <dbReference type="NCBI Taxonomy" id="112090"/>
    <lineage>
        <taxon>Eukaryota</taxon>
        <taxon>Sar</taxon>
        <taxon>Stramenopiles</taxon>
        <taxon>Oomycota</taxon>
        <taxon>Saprolegniomycetes</taxon>
        <taxon>Saprolegniales</taxon>
        <taxon>Verrucalvaceae</taxon>
        <taxon>Aphanomyces</taxon>
    </lineage>
</organism>
<keyword evidence="3" id="KW-0812">Transmembrane</keyword>
<feature type="transmembrane region" description="Helical" evidence="3">
    <location>
        <begin position="345"/>
        <end position="366"/>
    </location>
</feature>
<dbReference type="InterPro" id="IPR052346">
    <property type="entry name" value="O-mannosyl-transferase_TMTC"/>
</dbReference>
<feature type="transmembrane region" description="Helical" evidence="3">
    <location>
        <begin position="98"/>
        <end position="118"/>
    </location>
</feature>
<dbReference type="EMBL" id="KI913142">
    <property type="protein sequence ID" value="ETV74958.1"/>
    <property type="molecule type" value="Genomic_DNA"/>
</dbReference>
<evidence type="ECO:0000256" key="3">
    <source>
        <dbReference type="SAM" id="Phobius"/>
    </source>
</evidence>
<feature type="transmembrane region" description="Helical" evidence="3">
    <location>
        <begin position="159"/>
        <end position="177"/>
    </location>
</feature>